<organism evidence="1 2">
    <name type="scientific">Rosa chinensis</name>
    <name type="common">China rose</name>
    <dbReference type="NCBI Taxonomy" id="74649"/>
    <lineage>
        <taxon>Eukaryota</taxon>
        <taxon>Viridiplantae</taxon>
        <taxon>Streptophyta</taxon>
        <taxon>Embryophyta</taxon>
        <taxon>Tracheophyta</taxon>
        <taxon>Spermatophyta</taxon>
        <taxon>Magnoliopsida</taxon>
        <taxon>eudicotyledons</taxon>
        <taxon>Gunneridae</taxon>
        <taxon>Pentapetalae</taxon>
        <taxon>rosids</taxon>
        <taxon>fabids</taxon>
        <taxon>Rosales</taxon>
        <taxon>Rosaceae</taxon>
        <taxon>Rosoideae</taxon>
        <taxon>Rosoideae incertae sedis</taxon>
        <taxon>Rosa</taxon>
    </lineage>
</organism>
<dbReference type="Gramene" id="PRQ19883">
    <property type="protein sequence ID" value="PRQ19883"/>
    <property type="gene ID" value="RchiOBHm_Chr7g0222181"/>
</dbReference>
<name>A0A2P6PD78_ROSCH</name>
<dbReference type="Proteomes" id="UP000238479">
    <property type="component" value="Chromosome 7"/>
</dbReference>
<keyword evidence="2" id="KW-1185">Reference proteome</keyword>
<accession>A0A2P6PD78</accession>
<protein>
    <submittedName>
        <fullName evidence="1">Uncharacterized protein</fullName>
    </submittedName>
</protein>
<evidence type="ECO:0000313" key="1">
    <source>
        <dbReference type="EMBL" id="PRQ19883.1"/>
    </source>
</evidence>
<dbReference type="AlphaFoldDB" id="A0A2P6PD78"/>
<dbReference type="EMBL" id="PDCK01000045">
    <property type="protein sequence ID" value="PRQ19883.1"/>
    <property type="molecule type" value="Genomic_DNA"/>
</dbReference>
<evidence type="ECO:0000313" key="2">
    <source>
        <dbReference type="Proteomes" id="UP000238479"/>
    </source>
</evidence>
<proteinExistence type="predicted"/>
<comment type="caution">
    <text evidence="1">The sequence shown here is derived from an EMBL/GenBank/DDBJ whole genome shotgun (WGS) entry which is preliminary data.</text>
</comment>
<gene>
    <name evidence="1" type="ORF">RchiOBHm_Chr7g0222181</name>
</gene>
<sequence>MSCKSKPSRSLEKLVTKTYGFVLGKIVKGEDAVEEKDDNGVDDDDGECYYL</sequence>
<reference evidence="1 2" key="1">
    <citation type="journal article" date="2018" name="Nat. Genet.">
        <title>The Rosa genome provides new insights in the design of modern roses.</title>
        <authorList>
            <person name="Bendahmane M."/>
        </authorList>
    </citation>
    <scope>NUCLEOTIDE SEQUENCE [LARGE SCALE GENOMIC DNA]</scope>
    <source>
        <strain evidence="2">cv. Old Blush</strain>
    </source>
</reference>